<evidence type="ECO:0000256" key="2">
    <source>
        <dbReference type="ARBA" id="ARBA00013161"/>
    </source>
</evidence>
<evidence type="ECO:0000256" key="8">
    <source>
        <dbReference type="ARBA" id="ARBA00030268"/>
    </source>
</evidence>
<gene>
    <name evidence="11" type="ORF">GPU96_11g21160</name>
</gene>
<keyword evidence="4 10" id="KW-0547">Nucleotide-binding</keyword>
<dbReference type="Gene3D" id="3.40.50.620">
    <property type="entry name" value="HUPs"/>
    <property type="match status" value="1"/>
</dbReference>
<reference evidence="11" key="1">
    <citation type="submission" date="2021-05" db="EMBL/GenBank/DDBJ databases">
        <title>Encephalitozoon hellem ATCC 50604 Complete Genome.</title>
        <authorList>
            <person name="Mascarenhas dos Santos A.C."/>
            <person name="Julian A.T."/>
            <person name="Pombert J.-F."/>
        </authorList>
    </citation>
    <scope>NUCLEOTIDE SEQUENCE</scope>
    <source>
        <strain evidence="11">ATCC 50604</strain>
    </source>
</reference>
<evidence type="ECO:0000256" key="10">
    <source>
        <dbReference type="RuleBase" id="RU363036"/>
    </source>
</evidence>
<dbReference type="InterPro" id="IPR002306">
    <property type="entry name" value="Trp-tRNA-ligase"/>
</dbReference>
<dbReference type="SUPFAM" id="SSF52374">
    <property type="entry name" value="Nucleotidylyl transferase"/>
    <property type="match status" value="1"/>
</dbReference>
<dbReference type="CDD" id="cd00806">
    <property type="entry name" value="TrpRS_core"/>
    <property type="match status" value="1"/>
</dbReference>
<dbReference type="AlphaFoldDB" id="A0A9Q9FAI7"/>
<keyword evidence="5 10" id="KW-0067">ATP-binding</keyword>
<organism evidence="11 12">
    <name type="scientific">Encephalitozoon hellem</name>
    <name type="common">Microsporidian parasite</name>
    <dbReference type="NCBI Taxonomy" id="27973"/>
    <lineage>
        <taxon>Eukaryota</taxon>
        <taxon>Fungi</taxon>
        <taxon>Fungi incertae sedis</taxon>
        <taxon>Microsporidia</taxon>
        <taxon>Unikaryonidae</taxon>
        <taxon>Encephalitozoon</taxon>
    </lineage>
</organism>
<evidence type="ECO:0000256" key="9">
    <source>
        <dbReference type="ARBA" id="ARBA00049929"/>
    </source>
</evidence>
<evidence type="ECO:0000313" key="11">
    <source>
        <dbReference type="EMBL" id="UTX44317.1"/>
    </source>
</evidence>
<dbReference type="PRINTS" id="PR01039">
    <property type="entry name" value="TRNASYNTHTRP"/>
</dbReference>
<evidence type="ECO:0000256" key="4">
    <source>
        <dbReference type="ARBA" id="ARBA00022741"/>
    </source>
</evidence>
<keyword evidence="7 10" id="KW-0030">Aminoacyl-tRNA synthetase</keyword>
<sequence length="385" mass="43947">MAEQKVTPWEVEVVSTDETPVAIDYDKIVNQFGCEKLGKELVDRLEKLAGKPAHYFFRRGIVFAHRDFNLLLDEISKGKAFYLYTGRGPSTKAMHIGHVVPFLLCKYIQDTFKIPLVIQMTDDEKFLWKNIRLEDAIENGKENIKDIVALGFDPKLTYIFSNVESSHHFEKNVLKVAKTINLNEASKIFGFNMSSSIGQVGFPSKEIAPCFSSSFKFIQEGAMCLVPAAVDQDPYFRLARDKAKMLGEKKPATMYVSLLPDLKGVNRKMSASDPNSSIYLDDSQEVIRKKISVHAYSGGGKTLEEHRERGGNIDVDVPFEYLKYFLDDDQELERYRSGYIKGEITSKEMKEKCIAIIQTFVLKYQETRKNVTEEDVKAFMDINKF</sequence>
<evidence type="ECO:0000256" key="5">
    <source>
        <dbReference type="ARBA" id="ARBA00022840"/>
    </source>
</evidence>
<dbReference type="InterPro" id="IPR014729">
    <property type="entry name" value="Rossmann-like_a/b/a_fold"/>
</dbReference>
<evidence type="ECO:0000256" key="3">
    <source>
        <dbReference type="ARBA" id="ARBA00022598"/>
    </source>
</evidence>
<dbReference type="GO" id="GO:0006436">
    <property type="term" value="P:tryptophanyl-tRNA aminoacylation"/>
    <property type="evidence" value="ECO:0007669"/>
    <property type="project" value="InterPro"/>
</dbReference>
<dbReference type="PANTHER" id="PTHR10055">
    <property type="entry name" value="TRYPTOPHANYL-TRNA SYNTHETASE"/>
    <property type="match status" value="1"/>
</dbReference>
<comment type="similarity">
    <text evidence="1 10">Belongs to the class-I aminoacyl-tRNA synthetase family.</text>
</comment>
<dbReference type="InterPro" id="IPR002305">
    <property type="entry name" value="aa-tRNA-synth_Ic"/>
</dbReference>
<dbReference type="GO" id="GO:0004830">
    <property type="term" value="F:tryptophan-tRNA ligase activity"/>
    <property type="evidence" value="ECO:0007669"/>
    <property type="project" value="UniProtKB-EC"/>
</dbReference>
<dbReference type="GO" id="GO:0005737">
    <property type="term" value="C:cytoplasm"/>
    <property type="evidence" value="ECO:0007669"/>
    <property type="project" value="TreeGrafter"/>
</dbReference>
<comment type="catalytic activity">
    <reaction evidence="9">
        <text>tRNA(Trp) + L-tryptophan + ATP = L-tryptophyl-tRNA(Trp) + AMP + diphosphate + H(+)</text>
        <dbReference type="Rhea" id="RHEA:24080"/>
        <dbReference type="Rhea" id="RHEA-COMP:9671"/>
        <dbReference type="Rhea" id="RHEA-COMP:9705"/>
        <dbReference type="ChEBI" id="CHEBI:15378"/>
        <dbReference type="ChEBI" id="CHEBI:30616"/>
        <dbReference type="ChEBI" id="CHEBI:33019"/>
        <dbReference type="ChEBI" id="CHEBI:57912"/>
        <dbReference type="ChEBI" id="CHEBI:78442"/>
        <dbReference type="ChEBI" id="CHEBI:78535"/>
        <dbReference type="ChEBI" id="CHEBI:456215"/>
        <dbReference type="EC" id="6.1.1.2"/>
    </reaction>
</comment>
<dbReference type="PANTHER" id="PTHR10055:SF1">
    <property type="entry name" value="TRYPTOPHAN--TRNA LIGASE, CYTOPLASMIC"/>
    <property type="match status" value="1"/>
</dbReference>
<dbReference type="EC" id="6.1.1.2" evidence="2"/>
<dbReference type="Gene3D" id="1.10.240.10">
    <property type="entry name" value="Tyrosyl-Transfer RNA Synthetase"/>
    <property type="match status" value="1"/>
</dbReference>
<accession>A0A9Q9FAI7</accession>
<dbReference type="Pfam" id="PF00579">
    <property type="entry name" value="tRNA-synt_1b"/>
    <property type="match status" value="1"/>
</dbReference>
<name>A0A9Q9FAI7_ENCHE</name>
<dbReference type="NCBIfam" id="TIGR00233">
    <property type="entry name" value="trpS"/>
    <property type="match status" value="1"/>
</dbReference>
<evidence type="ECO:0000313" key="12">
    <source>
        <dbReference type="Proteomes" id="UP001059546"/>
    </source>
</evidence>
<protein>
    <recommendedName>
        <fullName evidence="2">tryptophan--tRNA ligase</fullName>
        <ecNumber evidence="2">6.1.1.2</ecNumber>
    </recommendedName>
    <alternativeName>
        <fullName evidence="8">Tryptophanyl-tRNA synthetase</fullName>
    </alternativeName>
</protein>
<dbReference type="InterPro" id="IPR001412">
    <property type="entry name" value="aa-tRNA-synth_I_CS"/>
</dbReference>
<dbReference type="FunFam" id="1.10.240.10:FF:000007">
    <property type="entry name" value="Tryptophan--tRNA ligase"/>
    <property type="match status" value="1"/>
</dbReference>
<proteinExistence type="inferred from homology"/>
<evidence type="ECO:0000256" key="7">
    <source>
        <dbReference type="ARBA" id="ARBA00023146"/>
    </source>
</evidence>
<keyword evidence="3 10" id="KW-0436">Ligase</keyword>
<dbReference type="EMBL" id="CP075157">
    <property type="protein sequence ID" value="UTX44317.1"/>
    <property type="molecule type" value="Genomic_DNA"/>
</dbReference>
<dbReference type="GO" id="GO:0005524">
    <property type="term" value="F:ATP binding"/>
    <property type="evidence" value="ECO:0007669"/>
    <property type="project" value="UniProtKB-KW"/>
</dbReference>
<evidence type="ECO:0000256" key="6">
    <source>
        <dbReference type="ARBA" id="ARBA00022917"/>
    </source>
</evidence>
<dbReference type="Proteomes" id="UP001059546">
    <property type="component" value="Chromosome XI"/>
</dbReference>
<dbReference type="PROSITE" id="PS00178">
    <property type="entry name" value="AA_TRNA_LIGASE_I"/>
    <property type="match status" value="1"/>
</dbReference>
<keyword evidence="6 10" id="KW-0648">Protein biosynthesis</keyword>
<evidence type="ECO:0000256" key="1">
    <source>
        <dbReference type="ARBA" id="ARBA00005594"/>
    </source>
</evidence>